<dbReference type="AlphaFoldDB" id="A0A941AN26"/>
<protein>
    <submittedName>
        <fullName evidence="1">DUF1450 domain-containing protein</fullName>
    </submittedName>
</protein>
<reference evidence="1" key="1">
    <citation type="submission" date="2021-03" db="EMBL/GenBank/DDBJ databases">
        <title>Bacillus suaedae sp. nov., isolated from Suaeda aralocaspica.</title>
        <authorList>
            <person name="Lei R.F.R."/>
        </authorList>
    </citation>
    <scope>NUCLEOTIDE SEQUENCE</scope>
    <source>
        <strain evidence="1">YZJH907-2</strain>
    </source>
</reference>
<proteinExistence type="predicted"/>
<dbReference type="RefSeq" id="WP_210596637.1">
    <property type="nucleotide sequence ID" value="NZ_JAGKSQ010000002.1"/>
</dbReference>
<sequence length="72" mass="8556">MQKIYFCKDNDNTKKLYKLLKEKYPDMKIKRKDCLGKCKTCKHCPFSVLDGKLLKCETIKELNKEIIDRIAN</sequence>
<evidence type="ECO:0000313" key="2">
    <source>
        <dbReference type="Proteomes" id="UP000678228"/>
    </source>
</evidence>
<keyword evidence="2" id="KW-1185">Reference proteome</keyword>
<dbReference type="Pfam" id="PF07293">
    <property type="entry name" value="DUF1450"/>
    <property type="match status" value="1"/>
</dbReference>
<accession>A0A941AN26</accession>
<dbReference type="Proteomes" id="UP000678228">
    <property type="component" value="Unassembled WGS sequence"/>
</dbReference>
<gene>
    <name evidence="1" type="ORF">J7W16_04795</name>
</gene>
<dbReference type="EMBL" id="JAGKSQ010000002">
    <property type="protein sequence ID" value="MBP3950441.1"/>
    <property type="molecule type" value="Genomic_DNA"/>
</dbReference>
<comment type="caution">
    <text evidence="1">The sequence shown here is derived from an EMBL/GenBank/DDBJ whole genome shotgun (WGS) entry which is preliminary data.</text>
</comment>
<name>A0A941AN26_9BACI</name>
<organism evidence="1 2">
    <name type="scientific">Halalkalibacter suaedae</name>
    <dbReference type="NCBI Taxonomy" id="2822140"/>
    <lineage>
        <taxon>Bacteria</taxon>
        <taxon>Bacillati</taxon>
        <taxon>Bacillota</taxon>
        <taxon>Bacilli</taxon>
        <taxon>Bacillales</taxon>
        <taxon>Bacillaceae</taxon>
        <taxon>Halalkalibacter</taxon>
    </lineage>
</organism>
<evidence type="ECO:0000313" key="1">
    <source>
        <dbReference type="EMBL" id="MBP3950441.1"/>
    </source>
</evidence>
<dbReference type="InterPro" id="IPR009910">
    <property type="entry name" value="DUF1450"/>
</dbReference>